<dbReference type="GO" id="GO:0046872">
    <property type="term" value="F:metal ion binding"/>
    <property type="evidence" value="ECO:0007669"/>
    <property type="project" value="UniProtKB-KW"/>
</dbReference>
<dbReference type="GO" id="GO:0003993">
    <property type="term" value="F:acid phosphatase activity"/>
    <property type="evidence" value="ECO:0007669"/>
    <property type="project" value="UniProtKB-UniRule"/>
</dbReference>
<dbReference type="GO" id="GO:0005576">
    <property type="term" value="C:extracellular region"/>
    <property type="evidence" value="ECO:0007669"/>
    <property type="project" value="UniProtKB-SubCell"/>
</dbReference>
<feature type="binding site" evidence="11">
    <location>
        <position position="222"/>
    </location>
    <ligand>
        <name>Fe cation</name>
        <dbReference type="ChEBI" id="CHEBI:24875"/>
        <label>2</label>
    </ligand>
</feature>
<dbReference type="AlphaFoldDB" id="A0A1D1XV20"/>
<dbReference type="SUPFAM" id="SSF56300">
    <property type="entry name" value="Metallo-dependent phosphatases"/>
    <property type="match status" value="1"/>
</dbReference>
<feature type="signal peptide" evidence="12">
    <location>
        <begin position="1"/>
        <end position="35"/>
    </location>
</feature>
<organism evidence="14">
    <name type="scientific">Anthurium amnicola</name>
    <dbReference type="NCBI Taxonomy" id="1678845"/>
    <lineage>
        <taxon>Eukaryota</taxon>
        <taxon>Viridiplantae</taxon>
        <taxon>Streptophyta</taxon>
        <taxon>Embryophyta</taxon>
        <taxon>Tracheophyta</taxon>
        <taxon>Spermatophyta</taxon>
        <taxon>Magnoliopsida</taxon>
        <taxon>Liliopsida</taxon>
        <taxon>Araceae</taxon>
        <taxon>Pothoideae</taxon>
        <taxon>Potheae</taxon>
        <taxon>Anthurium</taxon>
    </lineage>
</organism>
<comment type="similarity">
    <text evidence="3">Belongs to the metallophosphoesterase superfamily. Purple acid phosphatase family.</text>
</comment>
<dbReference type="Gene3D" id="3.60.21.10">
    <property type="match status" value="1"/>
</dbReference>
<evidence type="ECO:0000256" key="4">
    <source>
        <dbReference type="ARBA" id="ARBA00022525"/>
    </source>
</evidence>
<dbReference type="Pfam" id="PF00149">
    <property type="entry name" value="Metallophos"/>
    <property type="match status" value="1"/>
</dbReference>
<gene>
    <name evidence="14" type="primary">PAP3_1</name>
    <name evidence="14" type="ORF">g.113988</name>
</gene>
<evidence type="ECO:0000256" key="3">
    <source>
        <dbReference type="ARBA" id="ARBA00008723"/>
    </source>
</evidence>
<feature type="binding site" evidence="11">
    <location>
        <position position="90"/>
    </location>
    <ligand>
        <name>Fe cation</name>
        <dbReference type="ChEBI" id="CHEBI:24875"/>
        <label>1</label>
    </ligand>
</feature>
<evidence type="ECO:0000256" key="9">
    <source>
        <dbReference type="ARBA" id="ARBA00023180"/>
    </source>
</evidence>
<proteinExistence type="inferred from homology"/>
<keyword evidence="8" id="KW-0862">Zinc</keyword>
<comment type="subcellular location">
    <subcellularLocation>
        <location evidence="2">Secreted</location>
    </subcellularLocation>
</comment>
<dbReference type="PANTHER" id="PTHR10161">
    <property type="entry name" value="TARTRATE-RESISTANT ACID PHOSPHATASE TYPE 5"/>
    <property type="match status" value="1"/>
</dbReference>
<keyword evidence="9" id="KW-0325">Glycoprotein</keyword>
<dbReference type="EC" id="3.1.3.2" evidence="10"/>
<dbReference type="EMBL" id="GDJX01021706">
    <property type="protein sequence ID" value="JAT46230.1"/>
    <property type="molecule type" value="Transcribed_RNA"/>
</dbReference>
<feature type="binding site" evidence="11">
    <location>
        <position position="57"/>
    </location>
    <ligand>
        <name>Fe cation</name>
        <dbReference type="ChEBI" id="CHEBI:24875"/>
        <label>1</label>
    </ligand>
</feature>
<keyword evidence="7 10" id="KW-0378">Hydrolase</keyword>
<feature type="binding site" evidence="11">
    <location>
        <position position="257"/>
    </location>
    <ligand>
        <name>Fe cation</name>
        <dbReference type="ChEBI" id="CHEBI:24875"/>
        <label>2</label>
    </ligand>
</feature>
<dbReference type="InterPro" id="IPR024927">
    <property type="entry name" value="Acid_PPase"/>
</dbReference>
<comment type="cofactor">
    <cofactor evidence="11">
        <name>Fe cation</name>
        <dbReference type="ChEBI" id="CHEBI:24875"/>
    </cofactor>
    <text evidence="11">Binds 2 iron ions per subunit.</text>
</comment>
<dbReference type="PIRSF" id="PIRSF000898">
    <property type="entry name" value="Acid_Ptase_5"/>
    <property type="match status" value="1"/>
</dbReference>
<keyword evidence="5 11" id="KW-0479">Metal-binding</keyword>
<protein>
    <recommendedName>
        <fullName evidence="10">Purple acid phosphatase</fullName>
        <ecNumber evidence="10">3.1.3.2</ecNumber>
    </recommendedName>
</protein>
<dbReference type="PANTHER" id="PTHR10161:SF14">
    <property type="entry name" value="TARTRATE-RESISTANT ACID PHOSPHATASE TYPE 5"/>
    <property type="match status" value="1"/>
</dbReference>
<feature type="binding site" evidence="11">
    <location>
        <position position="259"/>
    </location>
    <ligand>
        <name>Fe cation</name>
        <dbReference type="ChEBI" id="CHEBI:24875"/>
        <label>1</label>
    </ligand>
</feature>
<sequence length="339" mass="37623">MAPGTCSTAPRGKAAPLVLLLALTVLGPRLPSSSAELQRVEHPAKADGSLTVLVVGDWGRKGAYNQSEVAAQMGRIGEQLDVDFVISTGDNFYDTGLSGVDDSAFEESFSNIYTAKSLQKPWYAVLGNHDYHGDVLAQLSPVLKAIDGRWVCMRSFTVDAEIAQFFFVDTTPFVVRNWIHPGHRHYDWRGVAPRDAYIANLLKDLDSALKASPARWKFVVGHHTIRTAGNHGDTKELVDLLLPVLKANNVDLYMNGHDHSLEHISSEDSPIQFLTSGGGSRAWRGVYTPNIKDKLRFFYDGQGFMSLQVTKHDVEVAFYDISGAVMHRWRKTRELHESV</sequence>
<evidence type="ECO:0000256" key="7">
    <source>
        <dbReference type="ARBA" id="ARBA00022801"/>
    </source>
</evidence>
<feature type="chain" id="PRO_5008899748" description="Purple acid phosphatase" evidence="12">
    <location>
        <begin position="36"/>
        <end position="339"/>
    </location>
</feature>
<feature type="binding site" evidence="11">
    <location>
        <position position="90"/>
    </location>
    <ligand>
        <name>Fe cation</name>
        <dbReference type="ChEBI" id="CHEBI:24875"/>
        <label>2</label>
    </ligand>
</feature>
<evidence type="ECO:0000256" key="8">
    <source>
        <dbReference type="ARBA" id="ARBA00022833"/>
    </source>
</evidence>
<keyword evidence="6 12" id="KW-0732">Signal</keyword>
<accession>A0A1D1XV20</accession>
<name>A0A1D1XV20_9ARAE</name>
<dbReference type="InterPro" id="IPR029052">
    <property type="entry name" value="Metallo-depent_PP-like"/>
</dbReference>
<keyword evidence="4" id="KW-0964">Secreted</keyword>
<evidence type="ECO:0000256" key="6">
    <source>
        <dbReference type="ARBA" id="ARBA00022729"/>
    </source>
</evidence>
<dbReference type="FunFam" id="3.60.21.10:FF:000027">
    <property type="entry name" value="Purple acid phosphatase"/>
    <property type="match status" value="1"/>
</dbReference>
<evidence type="ECO:0000256" key="2">
    <source>
        <dbReference type="ARBA" id="ARBA00004613"/>
    </source>
</evidence>
<evidence type="ECO:0000256" key="11">
    <source>
        <dbReference type="PIRSR" id="PIRSR000898-1"/>
    </source>
</evidence>
<comment type="catalytic activity">
    <reaction evidence="1 10">
        <text>a phosphate monoester + H2O = an alcohol + phosphate</text>
        <dbReference type="Rhea" id="RHEA:15017"/>
        <dbReference type="ChEBI" id="CHEBI:15377"/>
        <dbReference type="ChEBI" id="CHEBI:30879"/>
        <dbReference type="ChEBI" id="CHEBI:43474"/>
        <dbReference type="ChEBI" id="CHEBI:67140"/>
        <dbReference type="EC" id="3.1.3.2"/>
    </reaction>
</comment>
<keyword evidence="10 11" id="KW-0408">Iron</keyword>
<evidence type="ECO:0000256" key="5">
    <source>
        <dbReference type="ARBA" id="ARBA00022723"/>
    </source>
</evidence>
<evidence type="ECO:0000259" key="13">
    <source>
        <dbReference type="Pfam" id="PF00149"/>
    </source>
</evidence>
<evidence type="ECO:0000313" key="14">
    <source>
        <dbReference type="EMBL" id="JAT46230.1"/>
    </source>
</evidence>
<dbReference type="CDD" id="cd07378">
    <property type="entry name" value="MPP_ACP5"/>
    <property type="match status" value="1"/>
</dbReference>
<feature type="binding site" evidence="11">
    <location>
        <position position="93"/>
    </location>
    <ligand>
        <name>Fe cation</name>
        <dbReference type="ChEBI" id="CHEBI:24875"/>
        <label>1</label>
    </ligand>
</feature>
<reference evidence="14" key="1">
    <citation type="submission" date="2015-07" db="EMBL/GenBank/DDBJ databases">
        <title>Transcriptome Assembly of Anthurium amnicola.</title>
        <authorList>
            <person name="Suzuki J."/>
        </authorList>
    </citation>
    <scope>NUCLEOTIDE SEQUENCE</scope>
</reference>
<feature type="domain" description="Calcineurin-like phosphoesterase" evidence="13">
    <location>
        <begin position="51"/>
        <end position="260"/>
    </location>
</feature>
<evidence type="ECO:0000256" key="12">
    <source>
        <dbReference type="SAM" id="SignalP"/>
    </source>
</evidence>
<evidence type="ECO:0000256" key="1">
    <source>
        <dbReference type="ARBA" id="ARBA00000032"/>
    </source>
</evidence>
<dbReference type="InterPro" id="IPR051558">
    <property type="entry name" value="Metallophosphoesterase_PAP"/>
</dbReference>
<dbReference type="InterPro" id="IPR004843">
    <property type="entry name" value="Calcineurin-like_PHP"/>
</dbReference>
<feature type="binding site" evidence="11">
    <location>
        <position position="128"/>
    </location>
    <ligand>
        <name>Fe cation</name>
        <dbReference type="ChEBI" id="CHEBI:24875"/>
        <label>2</label>
    </ligand>
</feature>
<evidence type="ECO:0000256" key="10">
    <source>
        <dbReference type="PIRNR" id="PIRNR000898"/>
    </source>
</evidence>